<dbReference type="GO" id="GO:0003906">
    <property type="term" value="F:DNA-(apurinic or apyrimidinic site) endonuclease activity"/>
    <property type="evidence" value="ECO:0007669"/>
    <property type="project" value="TreeGrafter"/>
</dbReference>
<dbReference type="AlphaFoldDB" id="A0A3R7BJ88"/>
<dbReference type="PANTHER" id="PTHR22748:SF4">
    <property type="entry name" value="DNA-(APURINIC OR APYRIMIDINIC SITE) ENDONUCLEASE 2"/>
    <property type="match status" value="1"/>
</dbReference>
<dbReference type="GO" id="GO:0008311">
    <property type="term" value="F:double-stranded DNA 3'-5' DNA exonuclease activity"/>
    <property type="evidence" value="ECO:0007669"/>
    <property type="project" value="TreeGrafter"/>
</dbReference>
<comment type="cofactor">
    <cofactor evidence="9 12">
        <name>Mg(2+)</name>
        <dbReference type="ChEBI" id="CHEBI:18420"/>
    </cofactor>
    <cofactor evidence="9 12">
        <name>Mn(2+)</name>
        <dbReference type="ChEBI" id="CHEBI:29035"/>
    </cofactor>
    <text evidence="9 12">Probably binds two magnesium or manganese ions per subunit.</text>
</comment>
<feature type="site" description="Interaction with DNA substrate" evidence="10">
    <location>
        <position position="363"/>
    </location>
</feature>
<keyword evidence="12" id="KW-0227">DNA damage</keyword>
<keyword evidence="3 11" id="KW-0863">Zinc-finger</keyword>
<evidence type="ECO:0000256" key="8">
    <source>
        <dbReference type="PIRSR" id="PIRSR604808-1"/>
    </source>
</evidence>
<feature type="active site" evidence="8">
    <location>
        <position position="224"/>
    </location>
</feature>
<keyword evidence="9" id="KW-0464">Manganese</keyword>
<feature type="binding site" evidence="9">
    <location>
        <position position="265"/>
    </location>
    <ligand>
        <name>Mg(2+)</name>
        <dbReference type="ChEBI" id="CHEBI:18420"/>
        <label>1</label>
    </ligand>
</feature>
<dbReference type="NCBIfam" id="TIGR00633">
    <property type="entry name" value="xth"/>
    <property type="match status" value="1"/>
</dbReference>
<dbReference type="EMBL" id="QUTH01001456">
    <property type="protein sequence ID" value="RHZ30467.1"/>
    <property type="molecule type" value="Genomic_DNA"/>
</dbReference>
<feature type="site" description="Important for catalytic activity" evidence="10">
    <location>
        <position position="337"/>
    </location>
</feature>
<feature type="site" description="Transition state stabilizer" evidence="10">
    <location>
        <position position="265"/>
    </location>
</feature>
<evidence type="ECO:0000256" key="2">
    <source>
        <dbReference type="ARBA" id="ARBA00022723"/>
    </source>
</evidence>
<evidence type="ECO:0000256" key="7">
    <source>
        <dbReference type="ARBA" id="ARBA00023242"/>
    </source>
</evidence>
<feature type="active site" description="Proton acceptor" evidence="8">
    <location>
        <position position="363"/>
    </location>
</feature>
<dbReference type="GO" id="GO:0005634">
    <property type="term" value="C:nucleus"/>
    <property type="evidence" value="ECO:0007669"/>
    <property type="project" value="TreeGrafter"/>
</dbReference>
<dbReference type="InterPro" id="IPR036691">
    <property type="entry name" value="Endo/exonu/phosph_ase_sf"/>
</dbReference>
<dbReference type="VEuPathDB" id="FungiDB:H257_00814"/>
<organism evidence="15 16">
    <name type="scientific">Aphanomyces astaci</name>
    <name type="common">Crayfish plague agent</name>
    <dbReference type="NCBI Taxonomy" id="112090"/>
    <lineage>
        <taxon>Eukaryota</taxon>
        <taxon>Sar</taxon>
        <taxon>Stramenopiles</taxon>
        <taxon>Oomycota</taxon>
        <taxon>Saprolegniomycetes</taxon>
        <taxon>Saprolegniales</taxon>
        <taxon>Verrucalvaceae</taxon>
        <taxon>Aphanomyces</taxon>
    </lineage>
</organism>
<evidence type="ECO:0000313" key="16">
    <source>
        <dbReference type="Proteomes" id="UP000285430"/>
    </source>
</evidence>
<feature type="compositionally biased region" description="Pro residues" evidence="13">
    <location>
        <begin position="416"/>
        <end position="427"/>
    </location>
</feature>
<dbReference type="InterPro" id="IPR010666">
    <property type="entry name" value="Znf_GRF"/>
</dbReference>
<dbReference type="Pfam" id="PF06839">
    <property type="entry name" value="Zn_ribbon_GRF"/>
    <property type="match status" value="1"/>
</dbReference>
<dbReference type="PROSITE" id="PS51435">
    <property type="entry name" value="AP_NUCLEASE_F1_4"/>
    <property type="match status" value="1"/>
</dbReference>
<name>A0A3R7BJ88_APHAT</name>
<evidence type="ECO:0000256" key="11">
    <source>
        <dbReference type="PROSITE-ProRule" id="PRU01343"/>
    </source>
</evidence>
<evidence type="ECO:0000256" key="6">
    <source>
        <dbReference type="ARBA" id="ARBA00022842"/>
    </source>
</evidence>
<proteinExistence type="inferred from homology"/>
<keyword evidence="4" id="KW-0378">Hydrolase</keyword>
<dbReference type="InterPro" id="IPR004808">
    <property type="entry name" value="AP_endonuc_1"/>
</dbReference>
<evidence type="ECO:0000256" key="10">
    <source>
        <dbReference type="PIRSR" id="PIRSR604808-3"/>
    </source>
</evidence>
<feature type="binding site" evidence="9">
    <location>
        <position position="362"/>
    </location>
    <ligand>
        <name>Mg(2+)</name>
        <dbReference type="ChEBI" id="CHEBI:18420"/>
        <label>1</label>
    </ligand>
</feature>
<dbReference type="Proteomes" id="UP000285430">
    <property type="component" value="Unassembled WGS sequence"/>
</dbReference>
<evidence type="ECO:0000256" key="1">
    <source>
        <dbReference type="ARBA" id="ARBA00007092"/>
    </source>
</evidence>
<dbReference type="Pfam" id="PF03372">
    <property type="entry name" value="Exo_endo_phos"/>
    <property type="match status" value="1"/>
</dbReference>
<dbReference type="GO" id="GO:0008270">
    <property type="term" value="F:zinc ion binding"/>
    <property type="evidence" value="ECO:0007669"/>
    <property type="project" value="UniProtKB-KW"/>
</dbReference>
<feature type="region of interest" description="Disordered" evidence="13">
    <location>
        <begin position="405"/>
        <end position="428"/>
    </location>
</feature>
<evidence type="ECO:0000256" key="13">
    <source>
        <dbReference type="SAM" id="MobiDB-lite"/>
    </source>
</evidence>
<evidence type="ECO:0000313" key="15">
    <source>
        <dbReference type="EMBL" id="RHZ30467.1"/>
    </source>
</evidence>
<dbReference type="PANTHER" id="PTHR22748">
    <property type="entry name" value="AP ENDONUCLEASE"/>
    <property type="match status" value="1"/>
</dbReference>
<keyword evidence="5" id="KW-0862">Zinc</keyword>
<comment type="similarity">
    <text evidence="1 12">Belongs to the DNA repair enzymes AP/ExoA family.</text>
</comment>
<evidence type="ECO:0000256" key="3">
    <source>
        <dbReference type="ARBA" id="ARBA00022771"/>
    </source>
</evidence>
<feature type="active site" description="Proton donor/acceptor" evidence="8">
    <location>
        <position position="263"/>
    </location>
</feature>
<dbReference type="SUPFAM" id="SSF56219">
    <property type="entry name" value="DNase I-like"/>
    <property type="match status" value="1"/>
</dbReference>
<reference evidence="15 16" key="1">
    <citation type="submission" date="2018-08" db="EMBL/GenBank/DDBJ databases">
        <title>Aphanomyces genome sequencing and annotation.</title>
        <authorList>
            <person name="Minardi D."/>
            <person name="Oidtmann B."/>
            <person name="Van Der Giezen M."/>
            <person name="Studholme D.J."/>
        </authorList>
    </citation>
    <scope>NUCLEOTIDE SEQUENCE [LARGE SCALE GENOMIC DNA]</scope>
    <source>
        <strain evidence="15 16">Da</strain>
    </source>
</reference>
<dbReference type="PROSITE" id="PS51999">
    <property type="entry name" value="ZF_GRF"/>
    <property type="match status" value="1"/>
</dbReference>
<comment type="caution">
    <text evidence="15">The sequence shown here is derived from an EMBL/GenBank/DDBJ whole genome shotgun (WGS) entry which is preliminary data.</text>
</comment>
<dbReference type="GO" id="GO:0008081">
    <property type="term" value="F:phosphoric diester hydrolase activity"/>
    <property type="evidence" value="ECO:0007669"/>
    <property type="project" value="TreeGrafter"/>
</dbReference>
<gene>
    <name evidence="15" type="ORF">DYB37_002681</name>
</gene>
<protein>
    <recommendedName>
        <fullName evidence="12">DNA-(apurinic or apyrimidinic site) endonuclease</fullName>
        <ecNumber evidence="12">3.1.-.-</ecNumber>
    </recommendedName>
</protein>
<feature type="binding site" evidence="9">
    <location>
        <position position="363"/>
    </location>
    <ligand>
        <name>Mg(2+)</name>
        <dbReference type="ChEBI" id="CHEBI:18420"/>
        <label>1</label>
    </ligand>
</feature>
<evidence type="ECO:0000259" key="14">
    <source>
        <dbReference type="PROSITE" id="PS51999"/>
    </source>
</evidence>
<keyword evidence="7" id="KW-0539">Nucleus</keyword>
<evidence type="ECO:0000256" key="4">
    <source>
        <dbReference type="ARBA" id="ARBA00022801"/>
    </source>
</evidence>
<keyword evidence="2 9" id="KW-0479">Metal-binding</keyword>
<dbReference type="GO" id="GO:0006284">
    <property type="term" value="P:base-excision repair"/>
    <property type="evidence" value="ECO:0007669"/>
    <property type="project" value="TreeGrafter"/>
</dbReference>
<evidence type="ECO:0000256" key="12">
    <source>
        <dbReference type="RuleBase" id="RU362131"/>
    </source>
</evidence>
<evidence type="ECO:0000256" key="5">
    <source>
        <dbReference type="ARBA" id="ARBA00022833"/>
    </source>
</evidence>
<feature type="domain" description="GRF-type" evidence="14">
    <location>
        <begin position="511"/>
        <end position="560"/>
    </location>
</feature>
<feature type="compositionally biased region" description="Polar residues" evidence="13">
    <location>
        <begin position="405"/>
        <end position="415"/>
    </location>
</feature>
<sequence length="568" mass="62346">MFKRKKSAPVAGVAVDPVAAALGDPKAVATKFPQCAWFFSASWACTDMSTFPDTVKDIKAMQAQFATWIDQANGSNKSNVTTTEAPSDVVVKQPEVVLCGLFALAIYARSGNTVPFHEYVEVLTLFHPKTSFLDKQKVVSPDDAHHVLTRYLDFNVDVVETIATSMRPFMKTSAVGLTPGYSGVVTFVRSSAVQTLDADTTSCVFQEGRVVLTVHPQCLVVNAYCPTTAGNMERKMQFLDSLLLQLDRWRTSHPDKPLIFVGDFNVIHQSIDHSADHIPTEATTWLDALVAKAGDDSKQQYQLVDAFRHFHPDDDTAYTCWSQLTGGRETNYGVRLDYILLDKRLLSLAIDCWLWADKVGSDHCPVVLDIDTSNSTGAPTTAPACAKFFPEFAGTQQSLRGFLSRQPSSHINVSSPQPPPARPPPALRQPSIASFFCTPKHPPTRKVDRPNDLAAQDDNIMLPLSSPGTLNASNSSAVLGRESITHLDEYQSVAASWKSLLPGKAPPPPLCSGHKLPCVLRTVLKHNDNWGRKFYLCCRPEGATGDPTGRCDFFQWVVPPSKKRKAVD</sequence>
<dbReference type="EC" id="3.1.-.-" evidence="12"/>
<evidence type="ECO:0000256" key="9">
    <source>
        <dbReference type="PIRSR" id="PIRSR604808-2"/>
    </source>
</evidence>
<keyword evidence="12" id="KW-0234">DNA repair</keyword>
<dbReference type="InterPro" id="IPR005135">
    <property type="entry name" value="Endo/exonuclease/phosphatase"/>
</dbReference>
<dbReference type="Gene3D" id="3.60.10.10">
    <property type="entry name" value="Endonuclease/exonuclease/phosphatase"/>
    <property type="match status" value="1"/>
</dbReference>
<accession>A0A3R7BJ88</accession>
<feature type="binding site" evidence="9">
    <location>
        <position position="263"/>
    </location>
    <ligand>
        <name>Mg(2+)</name>
        <dbReference type="ChEBI" id="CHEBI:18420"/>
        <label>1</label>
    </ligand>
</feature>
<keyword evidence="6 9" id="KW-0460">Magnesium</keyword>